<accession>A0A4C1WLN5</accession>
<dbReference type="Proteomes" id="UP000299102">
    <property type="component" value="Unassembled WGS sequence"/>
</dbReference>
<gene>
    <name evidence="1" type="ORF">EVAR_87611_1</name>
</gene>
<proteinExistence type="predicted"/>
<protein>
    <submittedName>
        <fullName evidence="1">Uncharacterized protein</fullName>
    </submittedName>
</protein>
<evidence type="ECO:0000313" key="2">
    <source>
        <dbReference type="Proteomes" id="UP000299102"/>
    </source>
</evidence>
<comment type="caution">
    <text evidence="1">The sequence shown here is derived from an EMBL/GenBank/DDBJ whole genome shotgun (WGS) entry which is preliminary data.</text>
</comment>
<reference evidence="1 2" key="1">
    <citation type="journal article" date="2019" name="Commun. Biol.">
        <title>The bagworm genome reveals a unique fibroin gene that provides high tensile strength.</title>
        <authorList>
            <person name="Kono N."/>
            <person name="Nakamura H."/>
            <person name="Ohtoshi R."/>
            <person name="Tomita M."/>
            <person name="Numata K."/>
            <person name="Arakawa K."/>
        </authorList>
    </citation>
    <scope>NUCLEOTIDE SEQUENCE [LARGE SCALE GENOMIC DNA]</scope>
</reference>
<dbReference type="EMBL" id="BGZK01000573">
    <property type="protein sequence ID" value="GBP51035.1"/>
    <property type="molecule type" value="Genomic_DNA"/>
</dbReference>
<name>A0A4C1WLN5_EUMVA</name>
<keyword evidence="2" id="KW-1185">Reference proteome</keyword>
<dbReference type="AlphaFoldDB" id="A0A4C1WLN5"/>
<evidence type="ECO:0000313" key="1">
    <source>
        <dbReference type="EMBL" id="GBP51035.1"/>
    </source>
</evidence>
<sequence length="175" mass="19793">MWESGAVLYAATEFESHFSVRGSDMIVRRPQPILVCLWKLELFIHSFRDKLTFAMNVILVAVEIQDSQQPSISSQSQSVDDDDDCYNKIHHYKEFVSELLLAYQALSCNMSLKVGNAYECRRRDHEGADRYLPCGRGPAAARTVDRSCEGTAALTGSSLTTYYGLDYEEQITVYV</sequence>
<organism evidence="1 2">
    <name type="scientific">Eumeta variegata</name>
    <name type="common">Bagworm moth</name>
    <name type="synonym">Eumeta japonica</name>
    <dbReference type="NCBI Taxonomy" id="151549"/>
    <lineage>
        <taxon>Eukaryota</taxon>
        <taxon>Metazoa</taxon>
        <taxon>Ecdysozoa</taxon>
        <taxon>Arthropoda</taxon>
        <taxon>Hexapoda</taxon>
        <taxon>Insecta</taxon>
        <taxon>Pterygota</taxon>
        <taxon>Neoptera</taxon>
        <taxon>Endopterygota</taxon>
        <taxon>Lepidoptera</taxon>
        <taxon>Glossata</taxon>
        <taxon>Ditrysia</taxon>
        <taxon>Tineoidea</taxon>
        <taxon>Psychidae</taxon>
        <taxon>Oiketicinae</taxon>
        <taxon>Eumeta</taxon>
    </lineage>
</organism>